<dbReference type="NCBIfam" id="NF008453">
    <property type="entry name" value="PRK11308.1"/>
    <property type="match status" value="1"/>
</dbReference>
<dbReference type="PANTHER" id="PTHR43776:SF7">
    <property type="entry name" value="D,D-DIPEPTIDE TRANSPORT ATP-BINDING PROTEIN DDPF-RELATED"/>
    <property type="match status" value="1"/>
</dbReference>
<dbReference type="PROSITE" id="PS00211">
    <property type="entry name" value="ABC_TRANSPORTER_1"/>
    <property type="match status" value="1"/>
</dbReference>
<keyword evidence="2" id="KW-0813">Transport</keyword>
<keyword evidence="3" id="KW-0547">Nucleotide-binding</keyword>
<proteinExistence type="inferred from homology"/>
<sequence>MTEALLKVENLKKSFPIHGGLFGRQVGEVKAVDDISFFIKKGETLGLVGESGCGKSTTGRMLLRLLEPTEGTIHFDGQDLTKLSKEAMRKMRKEIQMVFQDPFASLNPRHTVEKILEEPLIVHGVKDKGVRKKRVRELLETVGLNSWHAKRYPHQFSGGQRQRIGIARALAVHPKLIIADEPVSALDVSIQAQVLNLLQDLQKEFGLTYLFIAHDLGVVRHISDRVGVMYLGQMMELADSESLYESPKHPYTEALLSAVPIPDVDSKQERIVLKGDVPSPANAPAGCPFHARCPKGMEVCASVRPAFKEVERGHYAACHLYD</sequence>
<evidence type="ECO:0000256" key="3">
    <source>
        <dbReference type="ARBA" id="ARBA00022741"/>
    </source>
</evidence>
<dbReference type="RefSeq" id="WP_152154617.1">
    <property type="nucleotide sequence ID" value="NZ_WEIO01000018.1"/>
</dbReference>
<name>A0A6I1FFP8_9BACI</name>
<gene>
    <name evidence="6" type="ORF">F9802_18665</name>
</gene>
<dbReference type="Proteomes" id="UP000429595">
    <property type="component" value="Unassembled WGS sequence"/>
</dbReference>
<dbReference type="AlphaFoldDB" id="A0A6I1FFP8"/>
<dbReference type="Gene3D" id="3.40.50.300">
    <property type="entry name" value="P-loop containing nucleotide triphosphate hydrolases"/>
    <property type="match status" value="1"/>
</dbReference>
<dbReference type="Pfam" id="PF08352">
    <property type="entry name" value="oligo_HPY"/>
    <property type="match status" value="1"/>
</dbReference>
<dbReference type="GO" id="GO:0055085">
    <property type="term" value="P:transmembrane transport"/>
    <property type="evidence" value="ECO:0007669"/>
    <property type="project" value="UniProtKB-ARBA"/>
</dbReference>
<dbReference type="PANTHER" id="PTHR43776">
    <property type="entry name" value="TRANSPORT ATP-BINDING PROTEIN"/>
    <property type="match status" value="1"/>
</dbReference>
<comment type="caution">
    <text evidence="6">The sequence shown here is derived from an EMBL/GenBank/DDBJ whole genome shotgun (WGS) entry which is preliminary data.</text>
</comment>
<dbReference type="GO" id="GO:0005524">
    <property type="term" value="F:ATP binding"/>
    <property type="evidence" value="ECO:0007669"/>
    <property type="project" value="UniProtKB-KW"/>
</dbReference>
<evidence type="ECO:0000256" key="1">
    <source>
        <dbReference type="ARBA" id="ARBA00005417"/>
    </source>
</evidence>
<dbReference type="SMART" id="SM00382">
    <property type="entry name" value="AAA"/>
    <property type="match status" value="1"/>
</dbReference>
<dbReference type="EMBL" id="WEIO01000018">
    <property type="protein sequence ID" value="KAB7704130.1"/>
    <property type="molecule type" value="Genomic_DNA"/>
</dbReference>
<dbReference type="InterPro" id="IPR050319">
    <property type="entry name" value="ABC_transp_ATP-bind"/>
</dbReference>
<dbReference type="InterPro" id="IPR017871">
    <property type="entry name" value="ABC_transporter-like_CS"/>
</dbReference>
<dbReference type="InterPro" id="IPR003593">
    <property type="entry name" value="AAA+_ATPase"/>
</dbReference>
<evidence type="ECO:0000259" key="5">
    <source>
        <dbReference type="PROSITE" id="PS50893"/>
    </source>
</evidence>
<dbReference type="GO" id="GO:0015833">
    <property type="term" value="P:peptide transport"/>
    <property type="evidence" value="ECO:0007669"/>
    <property type="project" value="InterPro"/>
</dbReference>
<dbReference type="SUPFAM" id="SSF52540">
    <property type="entry name" value="P-loop containing nucleoside triphosphate hydrolases"/>
    <property type="match status" value="1"/>
</dbReference>
<evidence type="ECO:0000256" key="4">
    <source>
        <dbReference type="ARBA" id="ARBA00022840"/>
    </source>
</evidence>
<evidence type="ECO:0000313" key="7">
    <source>
        <dbReference type="Proteomes" id="UP000429595"/>
    </source>
</evidence>
<dbReference type="InterPro" id="IPR027417">
    <property type="entry name" value="P-loop_NTPase"/>
</dbReference>
<dbReference type="InterPro" id="IPR013563">
    <property type="entry name" value="Oligopep_ABC_C"/>
</dbReference>
<dbReference type="FunFam" id="3.40.50.300:FF:000016">
    <property type="entry name" value="Oligopeptide ABC transporter ATP-binding component"/>
    <property type="match status" value="1"/>
</dbReference>
<dbReference type="CDD" id="cd03257">
    <property type="entry name" value="ABC_NikE_OppD_transporters"/>
    <property type="match status" value="1"/>
</dbReference>
<organism evidence="6 7">
    <name type="scientific">Bacillus aerolatus</name>
    <dbReference type="NCBI Taxonomy" id="2653354"/>
    <lineage>
        <taxon>Bacteria</taxon>
        <taxon>Bacillati</taxon>
        <taxon>Bacillota</taxon>
        <taxon>Bacilli</taxon>
        <taxon>Bacillales</taxon>
        <taxon>Bacillaceae</taxon>
        <taxon>Bacillus</taxon>
    </lineage>
</organism>
<dbReference type="InterPro" id="IPR003439">
    <property type="entry name" value="ABC_transporter-like_ATP-bd"/>
</dbReference>
<feature type="domain" description="ABC transporter" evidence="5">
    <location>
        <begin position="6"/>
        <end position="256"/>
    </location>
</feature>
<comment type="similarity">
    <text evidence="1">Belongs to the ABC transporter superfamily.</text>
</comment>
<dbReference type="Pfam" id="PF00005">
    <property type="entry name" value="ABC_tran"/>
    <property type="match status" value="1"/>
</dbReference>
<reference evidence="6 7" key="1">
    <citation type="submission" date="2019-10" db="EMBL/GenBank/DDBJ databases">
        <title>Bacillus aerolatum sp. nov., isolated from bioaerosol of sport playgrounds.</title>
        <authorList>
            <person name="Chen P."/>
            <person name="Zhang G."/>
        </authorList>
    </citation>
    <scope>NUCLEOTIDE SEQUENCE [LARGE SCALE GENOMIC DNA]</scope>
    <source>
        <strain evidence="6 7">CX253</strain>
    </source>
</reference>
<dbReference type="GO" id="GO:0016887">
    <property type="term" value="F:ATP hydrolysis activity"/>
    <property type="evidence" value="ECO:0007669"/>
    <property type="project" value="InterPro"/>
</dbReference>
<evidence type="ECO:0000313" key="6">
    <source>
        <dbReference type="EMBL" id="KAB7704130.1"/>
    </source>
</evidence>
<keyword evidence="7" id="KW-1185">Reference proteome</keyword>
<protein>
    <submittedName>
        <fullName evidence="6">Dipeptide ABC transporter ATP-binding protein</fullName>
    </submittedName>
</protein>
<accession>A0A6I1FFP8</accession>
<dbReference type="PROSITE" id="PS50893">
    <property type="entry name" value="ABC_TRANSPORTER_2"/>
    <property type="match status" value="1"/>
</dbReference>
<dbReference type="NCBIfam" id="TIGR01727">
    <property type="entry name" value="oligo_HPY"/>
    <property type="match status" value="1"/>
</dbReference>
<evidence type="ECO:0000256" key="2">
    <source>
        <dbReference type="ARBA" id="ARBA00022448"/>
    </source>
</evidence>
<keyword evidence="4 6" id="KW-0067">ATP-binding</keyword>